<name>A0A146GCL3_TERSA</name>
<organism evidence="2 3">
    <name type="scientific">Terrimicrobium sacchariphilum</name>
    <dbReference type="NCBI Taxonomy" id="690879"/>
    <lineage>
        <taxon>Bacteria</taxon>
        <taxon>Pseudomonadati</taxon>
        <taxon>Verrucomicrobiota</taxon>
        <taxon>Terrimicrobiia</taxon>
        <taxon>Terrimicrobiales</taxon>
        <taxon>Terrimicrobiaceae</taxon>
        <taxon>Terrimicrobium</taxon>
    </lineage>
</organism>
<dbReference type="STRING" id="690879.TSACC_3394"/>
<protein>
    <submittedName>
        <fullName evidence="2">PEP-CTERM protein-sorting domain-containing protein</fullName>
    </submittedName>
</protein>
<proteinExistence type="predicted"/>
<keyword evidence="3" id="KW-1185">Reference proteome</keyword>
<evidence type="ECO:0000313" key="3">
    <source>
        <dbReference type="Proteomes" id="UP000076023"/>
    </source>
</evidence>
<dbReference type="Proteomes" id="UP000076023">
    <property type="component" value="Unassembled WGS sequence"/>
</dbReference>
<comment type="caution">
    <text evidence="2">The sequence shown here is derived from an EMBL/GenBank/DDBJ whole genome shotgun (WGS) entry which is preliminary data.</text>
</comment>
<sequence length="624" mass="63695">MINNEGKKTKMTHTLPNASRGKKGGYLTRLLAIAAIAGGSTGSLKAANYTWDGGTGNIAWSSTDNWVNNSITFDANSIIYFSAPGTIYNTVQIDKLKTVGALVFGTETSGSGGVSIIGNNNAITISTVLGSSLGLTGDLASANIGLWVQSGAGVNGLYANNTSSNTASKNQVGVPVMIATANTTFVNESGSDFCLDARLRGTTGGSLILNKGSWVIDYSDFNSGNGTSQMNGGLTIEDAKLTLNVAGGTHGTNSTSPLGEGALNLGLAGSSKDAVFIFTSLERASGSDSNRLTPSSKNLVNVADGTGKRVIQNGSAVKKELYSALTIEGSATLTLDNNNIDGAVIEISADGSGVGNPDLDTKTGVRGTGNLYLTGGGTFYTKAGVVIAGNGVRNSFTGQTTVHQGTLQFIESGGFQKSSVIQVDKQGILDVSQAAGGAYTVGDGTYLSGSETQTLSGTGHVVGTLLLGTQSVLRAGGTDAGSYRAALSFDSDLSLGPLTVADLSGVYYGAVDTAAVLSYAGELRVTLAQGFYADGIYDLFGFGTEAGDFTAITVYSGATLLGSLSQGVGEFATLWTGSIAGQDYSFDQLSGDLAVSAIPEPHTMVLLGLAAFLLIANKRRFLRL</sequence>
<evidence type="ECO:0000259" key="1">
    <source>
        <dbReference type="Pfam" id="PF07589"/>
    </source>
</evidence>
<dbReference type="EMBL" id="BDCO01000003">
    <property type="protein sequence ID" value="GAT35329.1"/>
    <property type="molecule type" value="Genomic_DNA"/>
</dbReference>
<dbReference type="Pfam" id="PF07589">
    <property type="entry name" value="PEP-CTERM"/>
    <property type="match status" value="1"/>
</dbReference>
<dbReference type="InParanoid" id="A0A146GCL3"/>
<evidence type="ECO:0000313" key="2">
    <source>
        <dbReference type="EMBL" id="GAT35329.1"/>
    </source>
</evidence>
<dbReference type="InterPro" id="IPR013424">
    <property type="entry name" value="Ice-binding_C"/>
</dbReference>
<gene>
    <name evidence="2" type="ORF">TSACC_3394</name>
</gene>
<reference evidence="3" key="1">
    <citation type="journal article" date="2017" name="Genome Announc.">
        <title>Draft Genome Sequence of Terrimicrobium sacchariphilum NM-5T, a Facultative Anaerobic Soil Bacterium of the Class Spartobacteria.</title>
        <authorList>
            <person name="Qiu Y.L."/>
            <person name="Tourlousse D.M."/>
            <person name="Matsuura N."/>
            <person name="Ohashi A."/>
            <person name="Sekiguchi Y."/>
        </authorList>
    </citation>
    <scope>NUCLEOTIDE SEQUENCE [LARGE SCALE GENOMIC DNA]</scope>
    <source>
        <strain evidence="3">NM-5</strain>
    </source>
</reference>
<dbReference type="AlphaFoldDB" id="A0A146GCL3"/>
<accession>A0A146GCL3</accession>
<feature type="domain" description="Ice-binding protein C-terminal" evidence="1">
    <location>
        <begin position="597"/>
        <end position="620"/>
    </location>
</feature>